<dbReference type="EMBL" id="KR029606">
    <property type="protein sequence ID" value="AKH48612.1"/>
    <property type="molecule type" value="Genomic_DNA"/>
</dbReference>
<accession>A0A0F7LB68</accession>
<name>A0A0F7LB68_9VIRU</name>
<reference evidence="1" key="2">
    <citation type="submission" date="2015-03" db="EMBL/GenBank/DDBJ databases">
        <authorList>
            <person name="Chow C.-E.T."/>
            <person name="Winget D.M."/>
            <person name="White R.A.III."/>
            <person name="Hallam S.J."/>
            <person name="Suttle C.A."/>
        </authorList>
    </citation>
    <scope>NUCLEOTIDE SEQUENCE</scope>
    <source>
        <strain evidence="1">Oxic1_11</strain>
    </source>
</reference>
<proteinExistence type="predicted"/>
<sequence>MVDLSLVMEMAKLLLKILFLNMLVLKNGKKVGTRKKETYRYFISQKVLVKI</sequence>
<reference evidence="1" key="1">
    <citation type="journal article" date="2015" name="Front. Microbiol.">
        <title>Combining genomic sequencing methods to explore viral diversity and reveal potential virus-host interactions.</title>
        <authorList>
            <person name="Chow C.E."/>
            <person name="Winget D.M."/>
            <person name="White R.A.III."/>
            <person name="Hallam S.J."/>
            <person name="Suttle C.A."/>
        </authorList>
    </citation>
    <scope>NUCLEOTIDE SEQUENCE</scope>
    <source>
        <strain evidence="1">Oxic1_11</strain>
    </source>
</reference>
<protein>
    <submittedName>
        <fullName evidence="1">Uncharacterized protein</fullName>
    </submittedName>
</protein>
<organism evidence="1">
    <name type="scientific">uncultured marine virus</name>
    <dbReference type="NCBI Taxonomy" id="186617"/>
    <lineage>
        <taxon>Viruses</taxon>
        <taxon>environmental samples</taxon>
    </lineage>
</organism>
<evidence type="ECO:0000313" key="1">
    <source>
        <dbReference type="EMBL" id="AKH48612.1"/>
    </source>
</evidence>